<dbReference type="KEGG" id="ark:D6B99_03595"/>
<dbReference type="Proteomes" id="UP000266118">
    <property type="component" value="Chromosome"/>
</dbReference>
<keyword evidence="2" id="KW-1185">Reference proteome</keyword>
<evidence type="ECO:0008006" key="3">
    <source>
        <dbReference type="Google" id="ProtNLM"/>
    </source>
</evidence>
<proteinExistence type="predicted"/>
<accession>A0A386HLJ9</accession>
<reference evidence="1 2" key="1">
    <citation type="submission" date="2018-09" db="EMBL/GenBank/DDBJ databases">
        <title>Arachidicoccus sp. nov., a bacterium isolated from soil.</title>
        <authorList>
            <person name="Weon H.-Y."/>
            <person name="Kwon S.-W."/>
            <person name="Lee S.A."/>
        </authorList>
    </citation>
    <scope>NUCLEOTIDE SEQUENCE [LARGE SCALE GENOMIC DNA]</scope>
    <source>
        <strain evidence="1 2">KIS59-12</strain>
    </source>
</reference>
<dbReference type="AlphaFoldDB" id="A0A386HLJ9"/>
<evidence type="ECO:0000313" key="2">
    <source>
        <dbReference type="Proteomes" id="UP000266118"/>
    </source>
</evidence>
<gene>
    <name evidence="1" type="ORF">D6B99_03595</name>
</gene>
<dbReference type="OrthoDB" id="677566at2"/>
<name>A0A386HLJ9_9BACT</name>
<protein>
    <recommendedName>
        <fullName evidence="3">DUF3592 domain-containing protein</fullName>
    </recommendedName>
</protein>
<organism evidence="1 2">
    <name type="scientific">Arachidicoccus soli</name>
    <dbReference type="NCBI Taxonomy" id="2341117"/>
    <lineage>
        <taxon>Bacteria</taxon>
        <taxon>Pseudomonadati</taxon>
        <taxon>Bacteroidota</taxon>
        <taxon>Chitinophagia</taxon>
        <taxon>Chitinophagales</taxon>
        <taxon>Chitinophagaceae</taxon>
        <taxon>Arachidicoccus</taxon>
    </lineage>
</organism>
<evidence type="ECO:0000313" key="1">
    <source>
        <dbReference type="EMBL" id="AYD46778.1"/>
    </source>
</evidence>
<sequence length="148" mass="17728">MYKFLFAFFIVVFGLYLLFSRRPDYFDGKMTTAIIHFERDSAMHTLRPKAFFSLNAKDSFSIDPTYVFRHFKENEKVTVIYEDATPQNAAVYSWWGYWITWKELLACIIGYFILFQAALSIVKNPAPEAMQELEDYRNKPKERKRRYK</sequence>
<dbReference type="RefSeq" id="WP_119985162.1">
    <property type="nucleotide sequence ID" value="NZ_CP032489.1"/>
</dbReference>
<dbReference type="EMBL" id="CP032489">
    <property type="protein sequence ID" value="AYD46778.1"/>
    <property type="molecule type" value="Genomic_DNA"/>
</dbReference>